<reference evidence="3" key="1">
    <citation type="submission" date="2022-11" db="UniProtKB">
        <authorList>
            <consortium name="WormBaseParasite"/>
        </authorList>
    </citation>
    <scope>IDENTIFICATION</scope>
</reference>
<organism evidence="2 3">
    <name type="scientific">Ditylenchus dipsaci</name>
    <dbReference type="NCBI Taxonomy" id="166011"/>
    <lineage>
        <taxon>Eukaryota</taxon>
        <taxon>Metazoa</taxon>
        <taxon>Ecdysozoa</taxon>
        <taxon>Nematoda</taxon>
        <taxon>Chromadorea</taxon>
        <taxon>Rhabditida</taxon>
        <taxon>Tylenchina</taxon>
        <taxon>Tylenchomorpha</taxon>
        <taxon>Sphaerularioidea</taxon>
        <taxon>Anguinidae</taxon>
        <taxon>Anguininae</taxon>
        <taxon>Ditylenchus</taxon>
    </lineage>
</organism>
<keyword evidence="1" id="KW-1133">Transmembrane helix</keyword>
<name>A0A915DUE7_9BILA</name>
<proteinExistence type="predicted"/>
<keyword evidence="1" id="KW-0472">Membrane</keyword>
<dbReference type="AlphaFoldDB" id="A0A915DUE7"/>
<evidence type="ECO:0000256" key="1">
    <source>
        <dbReference type="SAM" id="Phobius"/>
    </source>
</evidence>
<dbReference type="WBParaSite" id="jg23611">
    <property type="protein sequence ID" value="jg23611"/>
    <property type="gene ID" value="jg23611"/>
</dbReference>
<evidence type="ECO:0000313" key="2">
    <source>
        <dbReference type="Proteomes" id="UP000887574"/>
    </source>
</evidence>
<dbReference type="Proteomes" id="UP000887574">
    <property type="component" value="Unplaced"/>
</dbReference>
<sequence>MARLTIWPASSIAYFIEMSVVVVMLIICLLSVHTTDASSIVIGQAPQNSMQDQRIRQFMDMYPMYAIRPVVRRFDLQFNPIIDTMTDSERQYSRRGTTQKLSTTYLKTSAIWTGSVMWENKIVEKIFGTLSSGH</sequence>
<keyword evidence="2" id="KW-1185">Reference proteome</keyword>
<protein>
    <submittedName>
        <fullName evidence="3">Uncharacterized protein</fullName>
    </submittedName>
</protein>
<feature type="transmembrane region" description="Helical" evidence="1">
    <location>
        <begin position="12"/>
        <end position="32"/>
    </location>
</feature>
<keyword evidence="1" id="KW-0812">Transmembrane</keyword>
<accession>A0A915DUE7</accession>
<evidence type="ECO:0000313" key="3">
    <source>
        <dbReference type="WBParaSite" id="jg23611"/>
    </source>
</evidence>